<evidence type="ECO:0000313" key="1">
    <source>
        <dbReference type="EMBL" id="RJF35780.1"/>
    </source>
</evidence>
<evidence type="ECO:0000313" key="2">
    <source>
        <dbReference type="Proteomes" id="UP000265938"/>
    </source>
</evidence>
<gene>
    <name evidence="1" type="ORF">D4741_12495</name>
</gene>
<dbReference type="RefSeq" id="WP_119853219.1">
    <property type="nucleotide sequence ID" value="NZ_QYSE01000002.1"/>
</dbReference>
<comment type="caution">
    <text evidence="1">The sequence shown here is derived from an EMBL/GenBank/DDBJ whole genome shotgun (WGS) entry which is preliminary data.</text>
</comment>
<proteinExistence type="predicted"/>
<organism evidence="1 2">
    <name type="scientific">Pseudoalteromonas gelatinilytica</name>
    <dbReference type="NCBI Taxonomy" id="1703256"/>
    <lineage>
        <taxon>Bacteria</taxon>
        <taxon>Pseudomonadati</taxon>
        <taxon>Pseudomonadota</taxon>
        <taxon>Gammaproteobacteria</taxon>
        <taxon>Alteromonadales</taxon>
        <taxon>Pseudoalteromonadaceae</taxon>
        <taxon>Pseudoalteromonas</taxon>
    </lineage>
</organism>
<reference evidence="1 2" key="1">
    <citation type="submission" date="2018-09" db="EMBL/GenBank/DDBJ databases">
        <title>Identification of marine bacteria producing industrial enzymes.</title>
        <authorList>
            <person name="Cheng T.H."/>
            <person name="Saidin J."/>
            <person name="Muhd D.D."/>
            <person name="Isa M.N.M."/>
            <person name="Bakar M.F.A."/>
            <person name="Ismail N."/>
        </authorList>
    </citation>
    <scope>NUCLEOTIDE SEQUENCE [LARGE SCALE GENOMIC DNA]</scope>
    <source>
        <strain evidence="1 2">MNAD 1.6</strain>
    </source>
</reference>
<protein>
    <submittedName>
        <fullName evidence="1">Uncharacterized protein</fullName>
    </submittedName>
</protein>
<sequence>MKLIVFLVFVSFNLSANQIVRDSDFEHSETIYWINKDTNNAIIYSQFEAFHMLRGLIRQTLKSEPFEVYALEDICHFDRLLFIDGQKNLLFEIAINDDEIIYNGNAYPVKEKSLEKFKSHNLKRIENNESMLGRYIKLNVNDYTDKCTNL</sequence>
<dbReference type="AlphaFoldDB" id="A0A3A3F2H8"/>
<accession>A0A3A3F2H8</accession>
<dbReference type="Proteomes" id="UP000265938">
    <property type="component" value="Unassembled WGS sequence"/>
</dbReference>
<name>A0A3A3F2H8_9GAMM</name>
<dbReference type="EMBL" id="QYSE01000002">
    <property type="protein sequence ID" value="RJF35780.1"/>
    <property type="molecule type" value="Genomic_DNA"/>
</dbReference>